<dbReference type="EMBL" id="JARACI010001170">
    <property type="protein sequence ID" value="MDD9207911.1"/>
    <property type="molecule type" value="Genomic_DNA"/>
</dbReference>
<organism evidence="2 3">
    <name type="scientific">Georgenia halotolerans</name>
    <dbReference type="NCBI Taxonomy" id="3028317"/>
    <lineage>
        <taxon>Bacteria</taxon>
        <taxon>Bacillati</taxon>
        <taxon>Actinomycetota</taxon>
        <taxon>Actinomycetes</taxon>
        <taxon>Micrococcales</taxon>
        <taxon>Bogoriellaceae</taxon>
        <taxon>Georgenia</taxon>
    </lineage>
</organism>
<dbReference type="SUPFAM" id="SSF55021">
    <property type="entry name" value="ACT-like"/>
    <property type="match status" value="1"/>
</dbReference>
<gene>
    <name evidence="2" type="ORF">PU560_15755</name>
</gene>
<accession>A0ABT5U481</accession>
<protein>
    <submittedName>
        <fullName evidence="2">Amino acid-binding protein</fullName>
    </submittedName>
</protein>
<evidence type="ECO:0000313" key="3">
    <source>
        <dbReference type="Proteomes" id="UP001165561"/>
    </source>
</evidence>
<keyword evidence="3" id="KW-1185">Reference proteome</keyword>
<keyword evidence="1" id="KW-0812">Transmembrane</keyword>
<dbReference type="CDD" id="cd02116">
    <property type="entry name" value="ACT"/>
    <property type="match status" value="1"/>
</dbReference>
<keyword evidence="1" id="KW-1133">Transmembrane helix</keyword>
<evidence type="ECO:0000256" key="1">
    <source>
        <dbReference type="SAM" id="Phobius"/>
    </source>
</evidence>
<feature type="transmembrane region" description="Helical" evidence="1">
    <location>
        <begin position="27"/>
        <end position="47"/>
    </location>
</feature>
<name>A0ABT5U481_9MICO</name>
<dbReference type="Proteomes" id="UP001165561">
    <property type="component" value="Unassembled WGS sequence"/>
</dbReference>
<proteinExistence type="predicted"/>
<comment type="caution">
    <text evidence="2">The sequence shown here is derived from an EMBL/GenBank/DDBJ whole genome shotgun (WGS) entry which is preliminary data.</text>
</comment>
<keyword evidence="1" id="KW-0472">Membrane</keyword>
<sequence length="279" mass="29452">MTRHDGGTSGLACDVCGRLPEPRKGRLTLANVVAMLPVELAVHALVLQSDLSYLLKVLLLTVTATVLVIWVAEPSVTRVLRRWLHAPALRTRRRYDGAEALWRIRTQVEDAPGALGAITHELAMLGANILGMHLHPGPGGVVDEFVVATPEGVTARALSDAVHDAGGEDPQVWPTTPLALVDGQTKALNLAVRVVGDPDVLPDAVAELLDAEIVDGAPGVPASHVTDGATLLKVPARWHGAHVFSRPGEPFTPAESARAHRLAELAEVVDRGRTGPSGS</sequence>
<feature type="transmembrane region" description="Helical" evidence="1">
    <location>
        <begin position="53"/>
        <end position="72"/>
    </location>
</feature>
<evidence type="ECO:0000313" key="2">
    <source>
        <dbReference type="EMBL" id="MDD9207911.1"/>
    </source>
</evidence>
<reference evidence="2" key="1">
    <citation type="submission" date="2023-02" db="EMBL/GenBank/DDBJ databases">
        <title>Georgenia sp.10Sc9-8, isolated from a soil sample collected from the Taklamakan desert.</title>
        <authorList>
            <person name="Liu S."/>
        </authorList>
    </citation>
    <scope>NUCLEOTIDE SEQUENCE</scope>
    <source>
        <strain evidence="2">10Sc9-8</strain>
    </source>
</reference>
<dbReference type="InterPro" id="IPR045865">
    <property type="entry name" value="ACT-like_dom_sf"/>
</dbReference>